<evidence type="ECO:0000313" key="3">
    <source>
        <dbReference type="Proteomes" id="UP000567293"/>
    </source>
</evidence>
<dbReference type="EMBL" id="JACDQQ010002509">
    <property type="protein sequence ID" value="MBA0088458.1"/>
    <property type="molecule type" value="Genomic_DNA"/>
</dbReference>
<gene>
    <name evidence="2" type="ORF">HRJ53_26020</name>
</gene>
<comment type="caution">
    <text evidence="2">The sequence shown here is derived from an EMBL/GenBank/DDBJ whole genome shotgun (WGS) entry which is preliminary data.</text>
</comment>
<reference evidence="2" key="1">
    <citation type="submission" date="2020-06" db="EMBL/GenBank/DDBJ databases">
        <title>Legume-microbial interactions unlock mineral nutrients during tropical forest succession.</title>
        <authorList>
            <person name="Epihov D.Z."/>
        </authorList>
    </citation>
    <scope>NUCLEOTIDE SEQUENCE [LARGE SCALE GENOMIC DNA]</scope>
    <source>
        <strain evidence="2">Pan2503</strain>
    </source>
</reference>
<dbReference type="InterPro" id="IPR046150">
    <property type="entry name" value="DUF6152"/>
</dbReference>
<name>A0A7V8NVV8_9BACT</name>
<keyword evidence="3" id="KW-1185">Reference proteome</keyword>
<dbReference type="Proteomes" id="UP000567293">
    <property type="component" value="Unassembled WGS sequence"/>
</dbReference>
<sequence>MTSKFRLVWITLAFGFAAVPLSLLAHHGAAIYDETKAVTVTGVVTSWLWANPHCLLEFDVKDAKGNTVHWSAEVSNPPDMIAKGWSRKMFKPGDEAVLTMIVAKSGEPIGRIVRAVVDGKTFEGFGRVPGEAKK</sequence>
<accession>A0A7V8NVV8</accession>
<evidence type="ECO:0000313" key="2">
    <source>
        <dbReference type="EMBL" id="MBA0088458.1"/>
    </source>
</evidence>
<feature type="chain" id="PRO_5031187591" description="DUF5666 domain-containing protein" evidence="1">
    <location>
        <begin position="26"/>
        <end position="134"/>
    </location>
</feature>
<protein>
    <recommendedName>
        <fullName evidence="4">DUF5666 domain-containing protein</fullName>
    </recommendedName>
</protein>
<keyword evidence="1" id="KW-0732">Signal</keyword>
<dbReference type="Pfam" id="PF19649">
    <property type="entry name" value="DUF6152"/>
    <property type="match status" value="1"/>
</dbReference>
<evidence type="ECO:0008006" key="4">
    <source>
        <dbReference type="Google" id="ProtNLM"/>
    </source>
</evidence>
<proteinExistence type="predicted"/>
<feature type="signal peptide" evidence="1">
    <location>
        <begin position="1"/>
        <end position="25"/>
    </location>
</feature>
<evidence type="ECO:0000256" key="1">
    <source>
        <dbReference type="SAM" id="SignalP"/>
    </source>
</evidence>
<organism evidence="2 3">
    <name type="scientific">Candidatus Acidiferrum panamense</name>
    <dbReference type="NCBI Taxonomy" id="2741543"/>
    <lineage>
        <taxon>Bacteria</taxon>
        <taxon>Pseudomonadati</taxon>
        <taxon>Acidobacteriota</taxon>
        <taxon>Terriglobia</taxon>
        <taxon>Candidatus Acidiferrales</taxon>
        <taxon>Candidatus Acidiferrum</taxon>
    </lineage>
</organism>
<dbReference type="AlphaFoldDB" id="A0A7V8NVV8"/>